<evidence type="ECO:0000256" key="1">
    <source>
        <dbReference type="ARBA" id="ARBA00010688"/>
    </source>
</evidence>
<dbReference type="STRING" id="304371.MCP_1262"/>
<name>D1YY12_METPS</name>
<keyword evidence="2 4" id="KW-0808">Transferase</keyword>
<gene>
    <name evidence="6" type="ordered locus">MCP_1262</name>
</gene>
<dbReference type="PANTHER" id="PTHR10584:SF167">
    <property type="entry name" value="PFKB DOMAIN PROTEIN"/>
    <property type="match status" value="1"/>
</dbReference>
<dbReference type="FunCoup" id="D1YY12">
    <property type="interactions" value="89"/>
</dbReference>
<feature type="domain" description="Carbohydrate kinase PfkB" evidence="5">
    <location>
        <begin position="3"/>
        <end position="291"/>
    </location>
</feature>
<dbReference type="InterPro" id="IPR002139">
    <property type="entry name" value="Ribo/fructo_kinase"/>
</dbReference>
<dbReference type="InterPro" id="IPR002173">
    <property type="entry name" value="Carboh/pur_kinase_PfkB_CS"/>
</dbReference>
<dbReference type="PRINTS" id="PR00990">
    <property type="entry name" value="RIBOKINASE"/>
</dbReference>
<dbReference type="InParanoid" id="D1YY12"/>
<proteinExistence type="inferred from homology"/>
<dbReference type="EMBL" id="AP011532">
    <property type="protein sequence ID" value="BAI61334.1"/>
    <property type="molecule type" value="Genomic_DNA"/>
</dbReference>
<evidence type="ECO:0000259" key="5">
    <source>
        <dbReference type="Pfam" id="PF00294"/>
    </source>
</evidence>
<dbReference type="KEGG" id="mpd:MCP_1262"/>
<dbReference type="SUPFAM" id="SSF53613">
    <property type="entry name" value="Ribokinase-like"/>
    <property type="match status" value="1"/>
</dbReference>
<dbReference type="PANTHER" id="PTHR10584">
    <property type="entry name" value="SUGAR KINASE"/>
    <property type="match status" value="1"/>
</dbReference>
<dbReference type="InterPro" id="IPR029056">
    <property type="entry name" value="Ribokinase-like"/>
</dbReference>
<dbReference type="Pfam" id="PF00294">
    <property type="entry name" value="PfkB"/>
    <property type="match status" value="1"/>
</dbReference>
<accession>D1YY12</accession>
<dbReference type="GO" id="GO:0006796">
    <property type="term" value="P:phosphate-containing compound metabolic process"/>
    <property type="evidence" value="ECO:0007669"/>
    <property type="project" value="UniProtKB-ARBA"/>
</dbReference>
<reference evidence="6 7" key="2">
    <citation type="journal article" date="2008" name="Int. J. Syst. Evol. Microbiol.">
        <title>Methanocella paludicola gen. nov., sp. nov., a methane-producing archaeon, the first isolate of the lineage 'Rice Cluster I', and proposal of the new archaeal order Methanocellales ord. nov.</title>
        <authorList>
            <person name="Sakai S."/>
            <person name="Imachi H."/>
            <person name="Hanada S."/>
            <person name="Ohashi A."/>
            <person name="Harada H."/>
            <person name="Kamagata Y."/>
        </authorList>
    </citation>
    <scope>NUCLEOTIDE SEQUENCE [LARGE SCALE GENOMIC DNA]</scope>
    <source>
        <strain evidence="7">DSM 17711 / JCM 13418 / NBRC 101707 / SANAE</strain>
    </source>
</reference>
<reference evidence="7" key="3">
    <citation type="journal article" date="2011" name="PLoS ONE">
        <title>Genome sequence of a mesophilic hydrogenotrophic methanogen Methanocella paludicola, the first cultivated representative of the order Methanocellales.</title>
        <authorList>
            <person name="Sakai S."/>
            <person name="Takaki Y."/>
            <person name="Shimamura S."/>
            <person name="Sekine M."/>
            <person name="Tajima T."/>
            <person name="Kosugi H."/>
            <person name="Ichikawa N."/>
            <person name="Tasumi E."/>
            <person name="Hiraki A.T."/>
            <person name="Shimizu A."/>
            <person name="Kato Y."/>
            <person name="Nishiko R."/>
            <person name="Mori K."/>
            <person name="Fujita N."/>
            <person name="Imachi H."/>
            <person name="Takai K."/>
        </authorList>
    </citation>
    <scope>NUCLEOTIDE SEQUENCE [LARGE SCALE GENOMIC DNA]</scope>
    <source>
        <strain evidence="7">DSM 17711 / JCM 13418 / NBRC 101707 / SANAE</strain>
    </source>
</reference>
<evidence type="ECO:0000256" key="4">
    <source>
        <dbReference type="RuleBase" id="RU003704"/>
    </source>
</evidence>
<dbReference type="InterPro" id="IPR011611">
    <property type="entry name" value="PfkB_dom"/>
</dbReference>
<reference evidence="6 7" key="1">
    <citation type="journal article" date="2007" name="Appl. Environ. Microbiol.">
        <title>Isolation of key methanogens for global methane emission from rice paddy fields: a novel isolate affiliated with the clone cluster rice cluster I.</title>
        <authorList>
            <person name="Sakai S."/>
            <person name="Imachi H."/>
            <person name="Sekiguchi Y."/>
            <person name="Ohashi A."/>
            <person name="Harada H."/>
            <person name="Kamagata Y."/>
        </authorList>
    </citation>
    <scope>NUCLEOTIDE SEQUENCE [LARGE SCALE GENOMIC DNA]</scope>
    <source>
        <strain evidence="7">DSM 17711 / JCM 13418 / NBRC 101707 / SANAE</strain>
    </source>
</reference>
<dbReference type="PROSITE" id="PS00584">
    <property type="entry name" value="PFKB_KINASES_2"/>
    <property type="match status" value="1"/>
</dbReference>
<keyword evidence="3 4" id="KW-0418">Kinase</keyword>
<comment type="similarity">
    <text evidence="1 4">Belongs to the carbohydrate kinase PfkB family.</text>
</comment>
<dbReference type="eggNOG" id="arCOG00014">
    <property type="taxonomic scope" value="Archaea"/>
</dbReference>
<keyword evidence="7" id="KW-1185">Reference proteome</keyword>
<dbReference type="Proteomes" id="UP000001882">
    <property type="component" value="Chromosome"/>
</dbReference>
<evidence type="ECO:0000256" key="3">
    <source>
        <dbReference type="ARBA" id="ARBA00022777"/>
    </source>
</evidence>
<dbReference type="AlphaFoldDB" id="D1YY12"/>
<sequence>MAAMIATIGDINVDLIARIDRIPATGKQVVTRDLQMHGGGCSANFSLSCSRLGMGTQLFGKVGDDVFGRYVLLELEDNGVDTANVLLTDKRTGMTFAMVQGIERSFITYQGENATLCLDDIDISRISADIVHLPSYFLMDSLRHDYIKLIDLIHAAGIKVSFDTGWDPRGFIEETVGPLREILPKVDLFMPNMDEARNILKLGGDAGPEKAAGMLVGMGVKTAVVKVGEGGCWIADRNTSEYVPAFKVDVVDTTGAGDNFAAGFISAYISGRTLRESAVIGSATAALKIGGVGWPAYPERRQVNKFLSDRGFEGF</sequence>
<dbReference type="Gene3D" id="3.40.1190.20">
    <property type="match status" value="1"/>
</dbReference>
<evidence type="ECO:0000313" key="6">
    <source>
        <dbReference type="EMBL" id="BAI61334.1"/>
    </source>
</evidence>
<evidence type="ECO:0000256" key="2">
    <source>
        <dbReference type="ARBA" id="ARBA00022679"/>
    </source>
</evidence>
<dbReference type="GO" id="GO:0016301">
    <property type="term" value="F:kinase activity"/>
    <property type="evidence" value="ECO:0007669"/>
    <property type="project" value="UniProtKB-KW"/>
</dbReference>
<dbReference type="CDD" id="cd01166">
    <property type="entry name" value="KdgK"/>
    <property type="match status" value="1"/>
</dbReference>
<protein>
    <submittedName>
        <fullName evidence="6">Carbohydrate kinase</fullName>
    </submittedName>
</protein>
<evidence type="ECO:0000313" key="7">
    <source>
        <dbReference type="Proteomes" id="UP000001882"/>
    </source>
</evidence>
<organism evidence="6 7">
    <name type="scientific">Methanocella paludicola (strain DSM 17711 / JCM 13418 / NBRC 101707 / SANAE)</name>
    <dbReference type="NCBI Taxonomy" id="304371"/>
    <lineage>
        <taxon>Archaea</taxon>
        <taxon>Methanobacteriati</taxon>
        <taxon>Methanobacteriota</taxon>
        <taxon>Stenosarchaea group</taxon>
        <taxon>Methanomicrobia</taxon>
        <taxon>Methanocellales</taxon>
        <taxon>Methanocellaceae</taxon>
        <taxon>Methanocella</taxon>
    </lineage>
</organism>